<feature type="domain" description="F-box associated beta-propeller type 1" evidence="2">
    <location>
        <begin position="73"/>
        <end position="263"/>
    </location>
</feature>
<dbReference type="Pfam" id="PF07734">
    <property type="entry name" value="FBA_1"/>
    <property type="match status" value="1"/>
</dbReference>
<dbReference type="InterPro" id="IPR006527">
    <property type="entry name" value="F-box-assoc_dom_typ1"/>
</dbReference>
<dbReference type="PANTHER" id="PTHR35546">
    <property type="entry name" value="F-BOX PROTEIN INTERACTION DOMAIN PROTEIN-RELATED"/>
    <property type="match status" value="1"/>
</dbReference>
<evidence type="ECO:0000259" key="2">
    <source>
        <dbReference type="Pfam" id="PF07734"/>
    </source>
</evidence>
<dbReference type="STRING" id="43335.A0A4U5P6F8"/>
<protein>
    <submittedName>
        <fullName evidence="3">F-box protein</fullName>
    </submittedName>
</protein>
<proteinExistence type="predicted"/>
<comment type="caution">
    <text evidence="3">The sequence shown here is derived from an EMBL/GenBank/DDBJ whole genome shotgun (WGS) entry which is preliminary data.</text>
</comment>
<gene>
    <name evidence="3" type="ORF">D5086_0000225050</name>
</gene>
<feature type="region of interest" description="Disordered" evidence="1">
    <location>
        <begin position="1"/>
        <end position="20"/>
    </location>
</feature>
<dbReference type="InterPro" id="IPR017451">
    <property type="entry name" value="F-box-assoc_interact_dom"/>
</dbReference>
<name>A0A4U5P6F8_POPAL</name>
<dbReference type="AlphaFoldDB" id="A0A4U5P6F8"/>
<sequence>MGSTQNLDSDTDESTSKNVHCQRTESISGFVMQRIIRSGFSSIFLSPDNTASRPALSLDFLPCSVKIEASTNQGLLLCTHFPPTYRNIPKVYVCKPTTKQWKQIPNPKTRYRNKAIGMIVLSSRPLHYKIVRFSQPKFRTGRDTYRFNNLRCEVFDSKIHAWKQLKDVILNESFLGFNPAVSVSGSLHWLTFGCKIFAFHVKEEIYSMISLPEPVRKNYHQKLMMLGEFEGNLALICKEEGERFMELWIIENYDRKIWKKKQIVNFEALTKELPYIILTGVCNANVALRDGIDKLTFFNLKDGRTKPLRLEMGFDVVETFSFESDFEPYVDESV</sequence>
<evidence type="ECO:0000313" key="3">
    <source>
        <dbReference type="EMBL" id="TKR91243.1"/>
    </source>
</evidence>
<dbReference type="PANTHER" id="PTHR35546:SF16">
    <property type="entry name" value="F-BOX ASSOCIATED UBIQUITINATION EFFECTOR FAMILY PROTEIN-RELATED"/>
    <property type="match status" value="1"/>
</dbReference>
<dbReference type="InterPro" id="IPR055290">
    <property type="entry name" value="At3g26010-like"/>
</dbReference>
<organism evidence="3">
    <name type="scientific">Populus alba</name>
    <name type="common">White poplar</name>
    <dbReference type="NCBI Taxonomy" id="43335"/>
    <lineage>
        <taxon>Eukaryota</taxon>
        <taxon>Viridiplantae</taxon>
        <taxon>Streptophyta</taxon>
        <taxon>Embryophyta</taxon>
        <taxon>Tracheophyta</taxon>
        <taxon>Spermatophyta</taxon>
        <taxon>Magnoliopsida</taxon>
        <taxon>eudicotyledons</taxon>
        <taxon>Gunneridae</taxon>
        <taxon>Pentapetalae</taxon>
        <taxon>rosids</taxon>
        <taxon>fabids</taxon>
        <taxon>Malpighiales</taxon>
        <taxon>Salicaceae</taxon>
        <taxon>Saliceae</taxon>
        <taxon>Populus</taxon>
    </lineage>
</organism>
<evidence type="ECO:0000256" key="1">
    <source>
        <dbReference type="SAM" id="MobiDB-lite"/>
    </source>
</evidence>
<reference evidence="3" key="1">
    <citation type="submission" date="2018-10" db="EMBL/GenBank/DDBJ databases">
        <title>Population genomic analysis revealed the cold adaptation of white poplar.</title>
        <authorList>
            <person name="Liu Y.-J."/>
        </authorList>
    </citation>
    <scope>NUCLEOTIDE SEQUENCE [LARGE SCALE GENOMIC DNA]</scope>
    <source>
        <strain evidence="3">PAL-ZL1</strain>
    </source>
</reference>
<accession>A0A4U5P6F8</accession>
<dbReference type="NCBIfam" id="TIGR01640">
    <property type="entry name" value="F_box_assoc_1"/>
    <property type="match status" value="1"/>
</dbReference>
<dbReference type="EMBL" id="RCHU01000792">
    <property type="protein sequence ID" value="TKR91243.1"/>
    <property type="molecule type" value="Genomic_DNA"/>
</dbReference>